<evidence type="ECO:0000313" key="4">
    <source>
        <dbReference type="Proteomes" id="UP000585474"/>
    </source>
</evidence>
<accession>A0A7J0GXZ2</accession>
<dbReference type="Pfam" id="PF13041">
    <property type="entry name" value="PPR_2"/>
    <property type="match status" value="1"/>
</dbReference>
<dbReference type="InterPro" id="IPR002885">
    <property type="entry name" value="PPR_rpt"/>
</dbReference>
<dbReference type="Proteomes" id="UP000585474">
    <property type="component" value="Unassembled WGS sequence"/>
</dbReference>
<dbReference type="PROSITE" id="PS51375">
    <property type="entry name" value="PPR"/>
    <property type="match status" value="1"/>
</dbReference>
<feature type="repeat" description="PPR" evidence="2">
    <location>
        <begin position="47"/>
        <end position="81"/>
    </location>
</feature>
<comment type="caution">
    <text evidence="3">The sequence shown here is derived from an EMBL/GenBank/DDBJ whole genome shotgun (WGS) entry which is preliminary data.</text>
</comment>
<dbReference type="OrthoDB" id="1166592at2759"/>
<keyword evidence="4" id="KW-1185">Reference proteome</keyword>
<proteinExistence type="predicted"/>
<protein>
    <submittedName>
        <fullName evidence="3">Pentatricopeptide repeat (PPR) superfamily protein</fullName>
    </submittedName>
</protein>
<organism evidence="3 4">
    <name type="scientific">Actinidia rufa</name>
    <dbReference type="NCBI Taxonomy" id="165716"/>
    <lineage>
        <taxon>Eukaryota</taxon>
        <taxon>Viridiplantae</taxon>
        <taxon>Streptophyta</taxon>
        <taxon>Embryophyta</taxon>
        <taxon>Tracheophyta</taxon>
        <taxon>Spermatophyta</taxon>
        <taxon>Magnoliopsida</taxon>
        <taxon>eudicotyledons</taxon>
        <taxon>Gunneridae</taxon>
        <taxon>Pentapetalae</taxon>
        <taxon>asterids</taxon>
        <taxon>Ericales</taxon>
        <taxon>Actinidiaceae</taxon>
        <taxon>Actinidia</taxon>
    </lineage>
</organism>
<evidence type="ECO:0000313" key="3">
    <source>
        <dbReference type="EMBL" id="GFZ15697.1"/>
    </source>
</evidence>
<dbReference type="AlphaFoldDB" id="A0A7J0GXZ2"/>
<dbReference type="NCBIfam" id="TIGR00756">
    <property type="entry name" value="PPR"/>
    <property type="match status" value="1"/>
</dbReference>
<gene>
    <name evidence="3" type="ORF">Acr_25g0001060</name>
</gene>
<dbReference type="EMBL" id="BJWL01000025">
    <property type="protein sequence ID" value="GFZ15697.1"/>
    <property type="molecule type" value="Genomic_DNA"/>
</dbReference>
<dbReference type="InterPro" id="IPR011990">
    <property type="entry name" value="TPR-like_helical_dom_sf"/>
</dbReference>
<dbReference type="InterPro" id="IPR046848">
    <property type="entry name" value="E_motif"/>
</dbReference>
<dbReference type="PANTHER" id="PTHR47926">
    <property type="entry name" value="PENTATRICOPEPTIDE REPEAT-CONTAINING PROTEIN"/>
    <property type="match status" value="1"/>
</dbReference>
<evidence type="ECO:0000256" key="2">
    <source>
        <dbReference type="PROSITE-ProRule" id="PRU00708"/>
    </source>
</evidence>
<dbReference type="Pfam" id="PF20431">
    <property type="entry name" value="E_motif"/>
    <property type="match status" value="1"/>
</dbReference>
<dbReference type="GO" id="GO:0009451">
    <property type="term" value="P:RNA modification"/>
    <property type="evidence" value="ECO:0007669"/>
    <property type="project" value="InterPro"/>
</dbReference>
<evidence type="ECO:0000256" key="1">
    <source>
        <dbReference type="ARBA" id="ARBA00022737"/>
    </source>
</evidence>
<keyword evidence="1" id="KW-0677">Repeat</keyword>
<dbReference type="GO" id="GO:0003723">
    <property type="term" value="F:RNA binding"/>
    <property type="evidence" value="ECO:0007669"/>
    <property type="project" value="InterPro"/>
</dbReference>
<reference evidence="3 4" key="1">
    <citation type="submission" date="2019-07" db="EMBL/GenBank/DDBJ databases">
        <title>De Novo Assembly of kiwifruit Actinidia rufa.</title>
        <authorList>
            <person name="Sugita-Konishi S."/>
            <person name="Sato K."/>
            <person name="Mori E."/>
            <person name="Abe Y."/>
            <person name="Kisaki G."/>
            <person name="Hamano K."/>
            <person name="Suezawa K."/>
            <person name="Otani M."/>
            <person name="Fukuda T."/>
            <person name="Manabe T."/>
            <person name="Gomi K."/>
            <person name="Tabuchi M."/>
            <person name="Akimitsu K."/>
            <person name="Kataoka I."/>
        </authorList>
    </citation>
    <scope>NUCLEOTIDE SEQUENCE [LARGE SCALE GENOMIC DNA]</scope>
    <source>
        <strain evidence="4">cv. Fuchu</strain>
    </source>
</reference>
<sequence length="187" mass="20082">MQLLSESSGALPSLYSPLSDLHAGGVLSGLAPASYICSLAQKLSVKYVYPWTVMISGFTMHGDALKSLNLFSQMLNDGVRPNEVTFLGVLSACCHGGREGHLEEAIEDMPTEPIPGVWGALFGACMLHKAYGLGAHIGEQLIRLQPDHGGRYALLANLYSTCQNLQAAARVRKLIKWKGVEKTPGQS</sequence>
<dbReference type="InterPro" id="IPR046960">
    <property type="entry name" value="PPR_At4g14850-like_plant"/>
</dbReference>
<name>A0A7J0GXZ2_9ERIC</name>
<dbReference type="PANTHER" id="PTHR47926:SF463">
    <property type="entry name" value="PENTATRICOPEPTIDE REPEAT-CONTAINING PROTEIN"/>
    <property type="match status" value="1"/>
</dbReference>
<dbReference type="Gene3D" id="1.25.40.10">
    <property type="entry name" value="Tetratricopeptide repeat domain"/>
    <property type="match status" value="1"/>
</dbReference>